<dbReference type="Gene3D" id="2.40.160.10">
    <property type="entry name" value="Porin"/>
    <property type="match status" value="1"/>
</dbReference>
<keyword evidence="3" id="KW-1185">Reference proteome</keyword>
<dbReference type="InterPro" id="IPR023614">
    <property type="entry name" value="Porin_dom_sf"/>
</dbReference>
<dbReference type="GO" id="GO:0008308">
    <property type="term" value="F:voltage-gated monoatomic anion channel activity"/>
    <property type="evidence" value="ECO:0007669"/>
    <property type="project" value="InterPro"/>
</dbReference>
<comment type="caution">
    <text evidence="2">The sequence shown here is derived from an EMBL/GenBank/DDBJ whole genome shotgun (WGS) entry which is preliminary data.</text>
</comment>
<comment type="similarity">
    <text evidence="1">Belongs to the eukaryotic mitochondrial porin (TC 1.B.8.1) family.</text>
</comment>
<reference evidence="2" key="1">
    <citation type="submission" date="2022-12" db="EMBL/GenBank/DDBJ databases">
        <title>Draft genome assemblies for two species of Escallonia (Escalloniales).</title>
        <authorList>
            <person name="Chanderbali A."/>
            <person name="Dervinis C."/>
            <person name="Anghel I."/>
            <person name="Soltis D."/>
            <person name="Soltis P."/>
            <person name="Zapata F."/>
        </authorList>
    </citation>
    <scope>NUCLEOTIDE SEQUENCE</scope>
    <source>
        <strain evidence="2">UCBG92.1500</strain>
        <tissue evidence="2">Leaf</tissue>
    </source>
</reference>
<dbReference type="Pfam" id="PF01459">
    <property type="entry name" value="Porin_3"/>
    <property type="match status" value="1"/>
</dbReference>
<dbReference type="AlphaFoldDB" id="A0AA88UGX2"/>
<dbReference type="EMBL" id="JAVXUO010001242">
    <property type="protein sequence ID" value="KAK2984360.1"/>
    <property type="molecule type" value="Genomic_DNA"/>
</dbReference>
<dbReference type="PANTHER" id="PTHR11743:SF78">
    <property type="entry name" value="MITOCHONDRIAL OUTER MEMBRANE PROTEIN PORIN OF 36 KDA-LIKE"/>
    <property type="match status" value="1"/>
</dbReference>
<evidence type="ECO:0000313" key="3">
    <source>
        <dbReference type="Proteomes" id="UP001187471"/>
    </source>
</evidence>
<sequence length="214" mass="23227">MLRLELSSVLSKRKCYLATSVKELVPGLGTSFVFFIPYQRSNKVELQYSNDFAGITAGVNLTVPPIINFSAVIGRNFLCIGTDLSFDSVTRTFAKCNAGFSFNSSVLDASMTLNDKGDNLKASFYRSVNPLTTSAIAAEVTHKFCRNETTLAFGAQHALFPVTVLKARVDTRGNVGALIQQELFQTFFCTMAGELDVNAARTSAKVGISIALRP</sequence>
<dbReference type="GO" id="GO:0005741">
    <property type="term" value="C:mitochondrial outer membrane"/>
    <property type="evidence" value="ECO:0007669"/>
    <property type="project" value="InterPro"/>
</dbReference>
<dbReference type="InterPro" id="IPR001925">
    <property type="entry name" value="Porin_Euk"/>
</dbReference>
<dbReference type="CDD" id="cd07306">
    <property type="entry name" value="Porin3_VDAC"/>
    <property type="match status" value="1"/>
</dbReference>
<protein>
    <submittedName>
        <fullName evidence="2">Uncharacterized protein</fullName>
    </submittedName>
</protein>
<evidence type="ECO:0000256" key="1">
    <source>
        <dbReference type="ARBA" id="ARBA00009624"/>
    </source>
</evidence>
<dbReference type="Proteomes" id="UP001187471">
    <property type="component" value="Unassembled WGS sequence"/>
</dbReference>
<dbReference type="InterPro" id="IPR027246">
    <property type="entry name" value="Porin_Euk/Tom40"/>
</dbReference>
<gene>
    <name evidence="2" type="ORF">RJ640_005376</name>
</gene>
<name>A0AA88UGX2_9ASTE</name>
<proteinExistence type="inferred from homology"/>
<accession>A0AA88UGX2</accession>
<organism evidence="2 3">
    <name type="scientific">Escallonia rubra</name>
    <dbReference type="NCBI Taxonomy" id="112253"/>
    <lineage>
        <taxon>Eukaryota</taxon>
        <taxon>Viridiplantae</taxon>
        <taxon>Streptophyta</taxon>
        <taxon>Embryophyta</taxon>
        <taxon>Tracheophyta</taxon>
        <taxon>Spermatophyta</taxon>
        <taxon>Magnoliopsida</taxon>
        <taxon>eudicotyledons</taxon>
        <taxon>Gunneridae</taxon>
        <taxon>Pentapetalae</taxon>
        <taxon>asterids</taxon>
        <taxon>campanulids</taxon>
        <taxon>Escalloniales</taxon>
        <taxon>Escalloniaceae</taxon>
        <taxon>Escallonia</taxon>
    </lineage>
</organism>
<dbReference type="PANTHER" id="PTHR11743">
    <property type="entry name" value="VOLTAGE-DEPENDENT ANION-SELECTIVE CHANNEL"/>
    <property type="match status" value="1"/>
</dbReference>
<evidence type="ECO:0000313" key="2">
    <source>
        <dbReference type="EMBL" id="KAK2984360.1"/>
    </source>
</evidence>